<evidence type="ECO:0000256" key="1">
    <source>
        <dbReference type="SAM" id="MobiDB-lite"/>
    </source>
</evidence>
<comment type="caution">
    <text evidence="2">The sequence shown here is derived from an EMBL/GenBank/DDBJ whole genome shotgun (WGS) entry which is preliminary data.</text>
</comment>
<dbReference type="EMBL" id="JAWIIJ010000011">
    <property type="protein sequence ID" value="MDV2080168.1"/>
    <property type="molecule type" value="Genomic_DNA"/>
</dbReference>
<reference evidence="2 3" key="1">
    <citation type="submission" date="2023-10" db="EMBL/GenBank/DDBJ databases">
        <title>Characteristics and mechanism of a salt-tolerant marine origin heterotrophic nitrifying- aerobic denitrifying bacteria Marinobacter xestospongiae HN1.</title>
        <authorList>
            <person name="Qi R."/>
        </authorList>
    </citation>
    <scope>NUCLEOTIDE SEQUENCE [LARGE SCALE GENOMIC DNA]</scope>
    <source>
        <strain evidence="2 3">HN1</strain>
    </source>
</reference>
<gene>
    <name evidence="2" type="ORF">RYS15_15890</name>
</gene>
<organism evidence="2 3">
    <name type="scientific">Marinobacter xestospongiae</name>
    <dbReference type="NCBI Taxonomy" id="994319"/>
    <lineage>
        <taxon>Bacteria</taxon>
        <taxon>Pseudomonadati</taxon>
        <taxon>Pseudomonadota</taxon>
        <taxon>Gammaproteobacteria</taxon>
        <taxon>Pseudomonadales</taxon>
        <taxon>Marinobacteraceae</taxon>
        <taxon>Marinobacter</taxon>
    </lineage>
</organism>
<dbReference type="RefSeq" id="WP_316974603.1">
    <property type="nucleotide sequence ID" value="NZ_JAWIIJ010000011.1"/>
</dbReference>
<name>A0ABU3W0V7_9GAMM</name>
<feature type="region of interest" description="Disordered" evidence="1">
    <location>
        <begin position="1"/>
        <end position="44"/>
    </location>
</feature>
<evidence type="ECO:0000313" key="2">
    <source>
        <dbReference type="EMBL" id="MDV2080168.1"/>
    </source>
</evidence>
<sequence length="44" mass="4666">MDSRAQDLQDQVLPAADDWLDNPRSGVGNSDKGFGSATQADTSQ</sequence>
<proteinExistence type="predicted"/>
<evidence type="ECO:0000313" key="3">
    <source>
        <dbReference type="Proteomes" id="UP001269819"/>
    </source>
</evidence>
<keyword evidence="3" id="KW-1185">Reference proteome</keyword>
<protein>
    <submittedName>
        <fullName evidence="2">Uncharacterized protein</fullName>
    </submittedName>
</protein>
<dbReference type="Proteomes" id="UP001269819">
    <property type="component" value="Unassembled WGS sequence"/>
</dbReference>
<accession>A0ABU3W0V7</accession>